<keyword evidence="3" id="KW-1185">Reference proteome</keyword>
<evidence type="ECO:0000313" key="3">
    <source>
        <dbReference type="Proteomes" id="UP001501771"/>
    </source>
</evidence>
<sequence>MVTRGSRGARLRLGSADPVPARAPDGSAWLTTGYSSLPGRRVVGLRAGARDPRRTPRLTLRSVLREDAGVPVKDALVRAQGAAAPEVCRGRLLIGKGAPML</sequence>
<comment type="caution">
    <text evidence="2">The sequence shown here is derived from an EMBL/GenBank/DDBJ whole genome shotgun (WGS) entry which is preliminary data.</text>
</comment>
<accession>A0ABN2ZC44</accession>
<protein>
    <submittedName>
        <fullName evidence="2">Uncharacterized protein</fullName>
    </submittedName>
</protein>
<proteinExistence type="predicted"/>
<name>A0ABN2ZC44_9ACTN</name>
<evidence type="ECO:0000313" key="2">
    <source>
        <dbReference type="EMBL" id="GAA2139985.1"/>
    </source>
</evidence>
<evidence type="ECO:0000256" key="1">
    <source>
        <dbReference type="SAM" id="MobiDB-lite"/>
    </source>
</evidence>
<dbReference type="EMBL" id="BAAAQR010000002">
    <property type="protein sequence ID" value="GAA2139985.1"/>
    <property type="molecule type" value="Genomic_DNA"/>
</dbReference>
<dbReference type="Proteomes" id="UP001501771">
    <property type="component" value="Unassembled WGS sequence"/>
</dbReference>
<gene>
    <name evidence="2" type="ORF">GCM10009844_09240</name>
</gene>
<reference evidence="2 3" key="1">
    <citation type="journal article" date="2019" name="Int. J. Syst. Evol. Microbiol.">
        <title>The Global Catalogue of Microorganisms (GCM) 10K type strain sequencing project: providing services to taxonomists for standard genome sequencing and annotation.</title>
        <authorList>
            <consortium name="The Broad Institute Genomics Platform"/>
            <consortium name="The Broad Institute Genome Sequencing Center for Infectious Disease"/>
            <person name="Wu L."/>
            <person name="Ma J."/>
        </authorList>
    </citation>
    <scope>NUCLEOTIDE SEQUENCE [LARGE SCALE GENOMIC DNA]</scope>
    <source>
        <strain evidence="2 3">JCM 16022</strain>
    </source>
</reference>
<feature type="region of interest" description="Disordered" evidence="1">
    <location>
        <begin position="1"/>
        <end position="24"/>
    </location>
</feature>
<feature type="compositionally biased region" description="Low complexity" evidence="1">
    <location>
        <begin position="1"/>
        <end position="16"/>
    </location>
</feature>
<organism evidence="2 3">
    <name type="scientific">Nocardioides koreensis</name>
    <dbReference type="NCBI Taxonomy" id="433651"/>
    <lineage>
        <taxon>Bacteria</taxon>
        <taxon>Bacillati</taxon>
        <taxon>Actinomycetota</taxon>
        <taxon>Actinomycetes</taxon>
        <taxon>Propionibacteriales</taxon>
        <taxon>Nocardioidaceae</taxon>
        <taxon>Nocardioides</taxon>
    </lineage>
</organism>